<dbReference type="Proteomes" id="UP000319980">
    <property type="component" value="Unassembled WGS sequence"/>
</dbReference>
<dbReference type="OrthoDB" id="4866443at2"/>
<accession>A0A5C5U8K5</accession>
<proteinExistence type="predicted"/>
<comment type="caution">
    <text evidence="1">The sequence shown here is derived from an EMBL/GenBank/DDBJ whole genome shotgun (WGS) entry which is preliminary data.</text>
</comment>
<name>A0A5C5U8K5_9GAMM</name>
<organism evidence="1 2">
    <name type="scientific">Luteimonas marina</name>
    <dbReference type="NCBI Taxonomy" id="488485"/>
    <lineage>
        <taxon>Bacteria</taxon>
        <taxon>Pseudomonadati</taxon>
        <taxon>Pseudomonadota</taxon>
        <taxon>Gammaproteobacteria</taxon>
        <taxon>Lysobacterales</taxon>
        <taxon>Lysobacteraceae</taxon>
        <taxon>Luteimonas</taxon>
    </lineage>
</organism>
<evidence type="ECO:0000313" key="1">
    <source>
        <dbReference type="EMBL" id="TWT22474.1"/>
    </source>
</evidence>
<gene>
    <name evidence="1" type="ORF">FQY83_05470</name>
</gene>
<dbReference type="EMBL" id="VOHK01000002">
    <property type="protein sequence ID" value="TWT22474.1"/>
    <property type="molecule type" value="Genomic_DNA"/>
</dbReference>
<sequence>MNKGGSAPSIPKDFTLGIGGTGSTIHVDSDLDNISVRIPEIGPITTTSTVNGDSKVGLKVEPLKIEPLTVTSNSNTNSVVDLKPVAVDSCQTIKIAPLPPIRMEQPYSQHFGFVVMGVELFGFNSSGSYETLLNHPARGAPCCGHHADGEHGRPGARSESTVTRNDRGLRVRIGG</sequence>
<keyword evidence="2" id="KW-1185">Reference proteome</keyword>
<dbReference type="RefSeq" id="WP_146385857.1">
    <property type="nucleotide sequence ID" value="NZ_VOHK01000002.1"/>
</dbReference>
<protein>
    <submittedName>
        <fullName evidence="1">Uncharacterized protein</fullName>
    </submittedName>
</protein>
<evidence type="ECO:0000313" key="2">
    <source>
        <dbReference type="Proteomes" id="UP000319980"/>
    </source>
</evidence>
<dbReference type="AlphaFoldDB" id="A0A5C5U8K5"/>
<reference evidence="1 2" key="1">
    <citation type="journal article" date="2008" name="Int. J. Syst. Evol. Microbiol.">
        <title>Luteimonas marina sp. nov., isolated from seawater.</title>
        <authorList>
            <person name="Baik K.S."/>
            <person name="Park S.C."/>
            <person name="Kim M.S."/>
            <person name="Kim E.M."/>
            <person name="Park C."/>
            <person name="Chun J."/>
            <person name="Seong C.N."/>
        </authorList>
    </citation>
    <scope>NUCLEOTIDE SEQUENCE [LARGE SCALE GENOMIC DNA]</scope>
    <source>
        <strain evidence="1 2">FR1330</strain>
    </source>
</reference>